<dbReference type="AlphaFoldDB" id="A0A428MIZ6"/>
<evidence type="ECO:0000259" key="6">
    <source>
        <dbReference type="Pfam" id="PF04893"/>
    </source>
</evidence>
<dbReference type="OrthoDB" id="114902at2"/>
<dbReference type="RefSeq" id="WP_125485440.1">
    <property type="nucleotide sequence ID" value="NZ_RSDW01000001.1"/>
</dbReference>
<evidence type="ECO:0000256" key="4">
    <source>
        <dbReference type="ARBA" id="ARBA00023136"/>
    </source>
</evidence>
<name>A0A428MIZ6_9BACT</name>
<dbReference type="InterPro" id="IPR006977">
    <property type="entry name" value="Yip1_dom"/>
</dbReference>
<sequence>MSDGVVVDGQGLSEVERVVDTFIAPSKTFTDILRSAKWWLPFVLLVLVTLGTTVVVDKQVGFDRVAENQIRQNPKQEEKMASLTPEQRAAQMHGITVGYRYSSYGAFIFILIFVAIGALLYWASFNFGLGAQTTYGQMFAVWMYASLPRLLTGILTIVTLMFGSNADAYDMRNPVGTNPAYFMPDAGPVLRTILSFFDVIGLWQLALLIIGTAIVAKVSKGKAAAVVVGWWLFGLIISVGIAVATS</sequence>
<evidence type="ECO:0000256" key="3">
    <source>
        <dbReference type="ARBA" id="ARBA00022989"/>
    </source>
</evidence>
<gene>
    <name evidence="7" type="ORF">EDE15_2412</name>
</gene>
<keyword evidence="3 5" id="KW-1133">Transmembrane helix</keyword>
<dbReference type="GO" id="GO:0016020">
    <property type="term" value="C:membrane"/>
    <property type="evidence" value="ECO:0007669"/>
    <property type="project" value="UniProtKB-SubCell"/>
</dbReference>
<evidence type="ECO:0000256" key="2">
    <source>
        <dbReference type="ARBA" id="ARBA00022692"/>
    </source>
</evidence>
<keyword evidence="8" id="KW-1185">Reference proteome</keyword>
<comment type="subcellular location">
    <subcellularLocation>
        <location evidence="1">Membrane</location>
        <topology evidence="1">Multi-pass membrane protein</topology>
    </subcellularLocation>
</comment>
<reference evidence="7 8" key="1">
    <citation type="submission" date="2018-12" db="EMBL/GenBank/DDBJ databases">
        <title>Sequencing of bacterial isolates from soil warming experiment in Harvard Forest, Massachusetts, USA.</title>
        <authorList>
            <person name="Deangelis K."/>
        </authorList>
    </citation>
    <scope>NUCLEOTIDE SEQUENCE [LARGE SCALE GENOMIC DNA]</scope>
    <source>
        <strain evidence="7 8">EB153</strain>
    </source>
</reference>
<evidence type="ECO:0000313" key="7">
    <source>
        <dbReference type="EMBL" id="RSL16885.1"/>
    </source>
</evidence>
<comment type="caution">
    <text evidence="7">The sequence shown here is derived from an EMBL/GenBank/DDBJ whole genome shotgun (WGS) entry which is preliminary data.</text>
</comment>
<evidence type="ECO:0000313" key="8">
    <source>
        <dbReference type="Proteomes" id="UP000269669"/>
    </source>
</evidence>
<feature type="transmembrane region" description="Helical" evidence="5">
    <location>
        <begin position="141"/>
        <end position="162"/>
    </location>
</feature>
<evidence type="ECO:0000256" key="1">
    <source>
        <dbReference type="ARBA" id="ARBA00004141"/>
    </source>
</evidence>
<keyword evidence="4 5" id="KW-0472">Membrane</keyword>
<accession>A0A428MIZ6</accession>
<evidence type="ECO:0000256" key="5">
    <source>
        <dbReference type="SAM" id="Phobius"/>
    </source>
</evidence>
<keyword evidence="2 5" id="KW-0812">Transmembrane</keyword>
<dbReference type="Proteomes" id="UP000269669">
    <property type="component" value="Unassembled WGS sequence"/>
</dbReference>
<organism evidence="7 8">
    <name type="scientific">Edaphobacter aggregans</name>
    <dbReference type="NCBI Taxonomy" id="570835"/>
    <lineage>
        <taxon>Bacteria</taxon>
        <taxon>Pseudomonadati</taxon>
        <taxon>Acidobacteriota</taxon>
        <taxon>Terriglobia</taxon>
        <taxon>Terriglobales</taxon>
        <taxon>Acidobacteriaceae</taxon>
        <taxon>Edaphobacter</taxon>
    </lineage>
</organism>
<dbReference type="Pfam" id="PF04893">
    <property type="entry name" value="Yip1"/>
    <property type="match status" value="1"/>
</dbReference>
<feature type="transmembrane region" description="Helical" evidence="5">
    <location>
        <begin position="223"/>
        <end position="244"/>
    </location>
</feature>
<feature type="transmembrane region" description="Helical" evidence="5">
    <location>
        <begin position="106"/>
        <end position="129"/>
    </location>
</feature>
<feature type="transmembrane region" description="Helical" evidence="5">
    <location>
        <begin position="38"/>
        <end position="56"/>
    </location>
</feature>
<protein>
    <submittedName>
        <fullName evidence="7">Yip1-like protein</fullName>
    </submittedName>
</protein>
<feature type="domain" description="Yip1" evidence="6">
    <location>
        <begin position="20"/>
        <end position="239"/>
    </location>
</feature>
<feature type="transmembrane region" description="Helical" evidence="5">
    <location>
        <begin position="193"/>
        <end position="216"/>
    </location>
</feature>
<dbReference type="EMBL" id="RSDW01000001">
    <property type="protein sequence ID" value="RSL16885.1"/>
    <property type="molecule type" value="Genomic_DNA"/>
</dbReference>
<proteinExistence type="predicted"/>